<evidence type="ECO:0000256" key="2">
    <source>
        <dbReference type="RuleBase" id="RU003707"/>
    </source>
</evidence>
<name>A0A1G6K5J6_9BACT</name>
<dbReference type="PROSITE" id="PS00166">
    <property type="entry name" value="ENOYL_COA_HYDRATASE"/>
    <property type="match status" value="1"/>
</dbReference>
<dbReference type="Proteomes" id="UP000199411">
    <property type="component" value="Unassembled WGS sequence"/>
</dbReference>
<comment type="similarity">
    <text evidence="1 2">Belongs to the enoyl-CoA hydratase/isomerase family.</text>
</comment>
<evidence type="ECO:0000313" key="3">
    <source>
        <dbReference type="EMBL" id="SDC26148.1"/>
    </source>
</evidence>
<dbReference type="CDD" id="cd06558">
    <property type="entry name" value="crotonase-like"/>
    <property type="match status" value="1"/>
</dbReference>
<dbReference type="AlphaFoldDB" id="A0A1G6K5J6"/>
<dbReference type="OrthoDB" id="5365311at2"/>
<gene>
    <name evidence="3" type="ORF">SAMN05660835_00566</name>
</gene>
<dbReference type="GO" id="GO:0016853">
    <property type="term" value="F:isomerase activity"/>
    <property type="evidence" value="ECO:0007669"/>
    <property type="project" value="InterPro"/>
</dbReference>
<dbReference type="InterPro" id="IPR001753">
    <property type="entry name" value="Enoyl-CoA_hydra/iso"/>
</dbReference>
<dbReference type="InterPro" id="IPR045002">
    <property type="entry name" value="Ech1-like"/>
</dbReference>
<dbReference type="SUPFAM" id="SSF52096">
    <property type="entry name" value="ClpP/crotonase"/>
    <property type="match status" value="1"/>
</dbReference>
<sequence>MNFNFFEVQRLGNIELISFLNEKHASAQTWEFFTELVDLVNEIENDNNILIAIFTGKGNHFSAGLDFNDFLNRFGYLIGNNSEKLYEIIKTMQKGMNLMFDGNKIYIAAINGYCIGGGLDFISACDFRFCSSDAVFCLKETQLGIIADLGSLQRLPYIIGFSNTKQLALTSENIDSEIALKIGLVSEVFENKEKMISEVIKFSQNIAKNPKNAIFGSKKYINNLLKSTIFTQLDDIARFNANNLNLKNIKNNLPNIFKKES</sequence>
<dbReference type="EMBL" id="FMYU01000003">
    <property type="protein sequence ID" value="SDC26148.1"/>
    <property type="molecule type" value="Genomic_DNA"/>
</dbReference>
<dbReference type="PANTHER" id="PTHR43149">
    <property type="entry name" value="ENOYL-COA HYDRATASE"/>
    <property type="match status" value="1"/>
</dbReference>
<dbReference type="PANTHER" id="PTHR43149:SF1">
    <property type="entry name" value="DELTA(3,5)-DELTA(2,4)-DIENOYL-COA ISOMERASE, MITOCHONDRIAL"/>
    <property type="match status" value="1"/>
</dbReference>
<accession>A0A1G6K5J6</accession>
<organism evidence="3 4">
    <name type="scientific">Desulfurella multipotens</name>
    <dbReference type="NCBI Taxonomy" id="79269"/>
    <lineage>
        <taxon>Bacteria</taxon>
        <taxon>Pseudomonadati</taxon>
        <taxon>Campylobacterota</taxon>
        <taxon>Desulfurellia</taxon>
        <taxon>Desulfurellales</taxon>
        <taxon>Desulfurellaceae</taxon>
        <taxon>Desulfurella</taxon>
    </lineage>
</organism>
<protein>
    <submittedName>
        <fullName evidence="3">Enoyl-CoA hydratase</fullName>
    </submittedName>
</protein>
<dbReference type="InterPro" id="IPR029045">
    <property type="entry name" value="ClpP/crotonase-like_dom_sf"/>
</dbReference>
<evidence type="ECO:0000313" key="4">
    <source>
        <dbReference type="Proteomes" id="UP000199411"/>
    </source>
</evidence>
<dbReference type="RefSeq" id="WP_092128036.1">
    <property type="nucleotide sequence ID" value="NZ_FMYU01000003.1"/>
</dbReference>
<reference evidence="4" key="1">
    <citation type="submission" date="2016-10" db="EMBL/GenBank/DDBJ databases">
        <authorList>
            <person name="Varghese N."/>
            <person name="Submissions S."/>
        </authorList>
    </citation>
    <scope>NUCLEOTIDE SEQUENCE [LARGE SCALE GENOMIC DNA]</scope>
    <source>
        <strain evidence="4">DSM 8415</strain>
    </source>
</reference>
<dbReference type="InterPro" id="IPR018376">
    <property type="entry name" value="Enoyl-CoA_hyd/isom_CS"/>
</dbReference>
<dbReference type="Gene3D" id="3.90.226.10">
    <property type="entry name" value="2-enoyl-CoA Hydratase, Chain A, domain 1"/>
    <property type="match status" value="1"/>
</dbReference>
<keyword evidence="4" id="KW-1185">Reference proteome</keyword>
<proteinExistence type="inferred from homology"/>
<evidence type="ECO:0000256" key="1">
    <source>
        <dbReference type="ARBA" id="ARBA00005254"/>
    </source>
</evidence>
<dbReference type="Pfam" id="PF00378">
    <property type="entry name" value="ECH_1"/>
    <property type="match status" value="1"/>
</dbReference>